<dbReference type="PRINTS" id="PR00344">
    <property type="entry name" value="BCTRLSENSOR"/>
</dbReference>
<dbReference type="PANTHER" id="PTHR43065">
    <property type="entry name" value="SENSOR HISTIDINE KINASE"/>
    <property type="match status" value="1"/>
</dbReference>
<dbReference type="InterPro" id="IPR018490">
    <property type="entry name" value="cNMP-bd_dom_sf"/>
</dbReference>
<dbReference type="PANTHER" id="PTHR43065:SF48">
    <property type="entry name" value="HISTIDINE KINASE"/>
    <property type="match status" value="1"/>
</dbReference>
<keyword evidence="6" id="KW-1185">Reference proteome</keyword>
<name>A0A4Q5LCZ2_9BACT</name>
<dbReference type="Gene3D" id="2.60.120.10">
    <property type="entry name" value="Jelly Rolls"/>
    <property type="match status" value="1"/>
</dbReference>
<dbReference type="Gene3D" id="1.10.287.130">
    <property type="match status" value="1"/>
</dbReference>
<evidence type="ECO:0000256" key="1">
    <source>
        <dbReference type="ARBA" id="ARBA00000085"/>
    </source>
</evidence>
<protein>
    <recommendedName>
        <fullName evidence="2">histidine kinase</fullName>
        <ecNumber evidence="2">2.7.13.3</ecNumber>
    </recommendedName>
</protein>
<feature type="domain" description="Cyclic nucleotide-binding" evidence="3">
    <location>
        <begin position="15"/>
        <end position="134"/>
    </location>
</feature>
<comment type="caution">
    <text evidence="5">The sequence shown here is derived from an EMBL/GenBank/DDBJ whole genome shotgun (WGS) entry which is preliminary data.</text>
</comment>
<evidence type="ECO:0000259" key="4">
    <source>
        <dbReference type="PROSITE" id="PS50109"/>
    </source>
</evidence>
<reference evidence="5 6" key="1">
    <citation type="submission" date="2019-02" db="EMBL/GenBank/DDBJ databases">
        <title>Bacterial novel species isolated from soil.</title>
        <authorList>
            <person name="Jung H.-Y."/>
        </authorList>
    </citation>
    <scope>NUCLEOTIDE SEQUENCE [LARGE SCALE GENOMIC DNA]</scope>
    <source>
        <strain evidence="5 6">1-3-3-3</strain>
    </source>
</reference>
<feature type="domain" description="Histidine kinase" evidence="4">
    <location>
        <begin position="296"/>
        <end position="463"/>
    </location>
</feature>
<evidence type="ECO:0000313" key="5">
    <source>
        <dbReference type="EMBL" id="RYU81090.1"/>
    </source>
</evidence>
<dbReference type="SUPFAM" id="SSF55874">
    <property type="entry name" value="ATPase domain of HSP90 chaperone/DNA topoisomerase II/histidine kinase"/>
    <property type="match status" value="1"/>
</dbReference>
<dbReference type="PROSITE" id="PS50042">
    <property type="entry name" value="CNMP_BINDING_3"/>
    <property type="match status" value="1"/>
</dbReference>
<dbReference type="Gene3D" id="3.30.565.10">
    <property type="entry name" value="Histidine kinase-like ATPase, C-terminal domain"/>
    <property type="match status" value="1"/>
</dbReference>
<dbReference type="InterPro" id="IPR003594">
    <property type="entry name" value="HATPase_dom"/>
</dbReference>
<dbReference type="InterPro" id="IPR005467">
    <property type="entry name" value="His_kinase_dom"/>
</dbReference>
<dbReference type="EC" id="2.7.13.3" evidence="2"/>
<evidence type="ECO:0000259" key="3">
    <source>
        <dbReference type="PROSITE" id="PS50042"/>
    </source>
</evidence>
<dbReference type="SMART" id="SM00387">
    <property type="entry name" value="HATPase_c"/>
    <property type="match status" value="1"/>
</dbReference>
<evidence type="ECO:0000256" key="2">
    <source>
        <dbReference type="ARBA" id="ARBA00012438"/>
    </source>
</evidence>
<dbReference type="GO" id="GO:0000155">
    <property type="term" value="F:phosphorelay sensor kinase activity"/>
    <property type="evidence" value="ECO:0007669"/>
    <property type="project" value="InterPro"/>
</dbReference>
<dbReference type="InterPro" id="IPR036097">
    <property type="entry name" value="HisK_dim/P_sf"/>
</dbReference>
<dbReference type="PROSITE" id="PS50109">
    <property type="entry name" value="HIS_KIN"/>
    <property type="match status" value="1"/>
</dbReference>
<dbReference type="EMBL" id="SEWE01000011">
    <property type="protein sequence ID" value="RYU81090.1"/>
    <property type="molecule type" value="Genomic_DNA"/>
</dbReference>
<accession>A0A4Q5LCZ2</accession>
<dbReference type="InterPro" id="IPR014710">
    <property type="entry name" value="RmlC-like_jellyroll"/>
</dbReference>
<dbReference type="InterPro" id="IPR004358">
    <property type="entry name" value="Sig_transdc_His_kin-like_C"/>
</dbReference>
<comment type="catalytic activity">
    <reaction evidence="1">
        <text>ATP + protein L-histidine = ADP + protein N-phospho-L-histidine.</text>
        <dbReference type="EC" id="2.7.13.3"/>
    </reaction>
</comment>
<dbReference type="AlphaFoldDB" id="A0A4Q5LCZ2"/>
<gene>
    <name evidence="5" type="ORF">EWM57_07565</name>
</gene>
<dbReference type="SUPFAM" id="SSF51206">
    <property type="entry name" value="cAMP-binding domain-like"/>
    <property type="match status" value="1"/>
</dbReference>
<dbReference type="CDD" id="cd00038">
    <property type="entry name" value="CAP_ED"/>
    <property type="match status" value="1"/>
</dbReference>
<dbReference type="SMART" id="SM00100">
    <property type="entry name" value="cNMP"/>
    <property type="match status" value="1"/>
</dbReference>
<dbReference type="InterPro" id="IPR000595">
    <property type="entry name" value="cNMP-bd_dom"/>
</dbReference>
<dbReference type="Pfam" id="PF02518">
    <property type="entry name" value="HATPase_c"/>
    <property type="match status" value="1"/>
</dbReference>
<evidence type="ECO:0000313" key="6">
    <source>
        <dbReference type="Proteomes" id="UP000294155"/>
    </source>
</evidence>
<proteinExistence type="predicted"/>
<sequence>MTATLTASDLLAIPTFQNLPAETTDWLLAHGEAREYADGAPINQPGDAAEYMMAVLRGGIQFFSLHNGSREPRFRVAAGQVSGVLPYSRLRVINGLGAASGDTRLYVLHRDHFPELERVSPELVQRLVGLMSDRARDEARGQERDEKLRALGKLSAGLAHELNNPAAAIARAAEALAQRAQAKPALFAELVGHCPSPEAMRALTALAVPGESPALTLSALECADREDELADWLEEQGVPDGYRLAAGLMEAGLTREQLAHVARLLPAAACPAAFAWLEGQLITLHLIRDVQEAGGRISQLVSNVKTYSHLDRGGNFAPLDVPAGLESTLNMLSFQLRAKNIIVTRDYAPALPLIRGQVSSLNQVWTNLLDNALDALPPGGEITLRTRHEGEFVRVFIIDNGPGIAPEVLPRIFEPFYTTKQAGEGTGLGLDIAQRIVRDHGGRLEVQSRPGHTEFCAWLPVGEG</sequence>
<dbReference type="OrthoDB" id="9806995at2"/>
<dbReference type="Proteomes" id="UP000294155">
    <property type="component" value="Unassembled WGS sequence"/>
</dbReference>
<dbReference type="InterPro" id="IPR036890">
    <property type="entry name" value="HATPase_C_sf"/>
</dbReference>
<dbReference type="SUPFAM" id="SSF47384">
    <property type="entry name" value="Homodimeric domain of signal transducing histidine kinase"/>
    <property type="match status" value="1"/>
</dbReference>
<dbReference type="RefSeq" id="WP_129920534.1">
    <property type="nucleotide sequence ID" value="NZ_SEWE01000011.1"/>
</dbReference>
<organism evidence="5 6">
    <name type="scientific">Hymenobacter persicinus</name>
    <dbReference type="NCBI Taxonomy" id="2025506"/>
    <lineage>
        <taxon>Bacteria</taxon>
        <taxon>Pseudomonadati</taxon>
        <taxon>Bacteroidota</taxon>
        <taxon>Cytophagia</taxon>
        <taxon>Cytophagales</taxon>
        <taxon>Hymenobacteraceae</taxon>
        <taxon>Hymenobacter</taxon>
    </lineage>
</organism>